<keyword evidence="2" id="KW-0378">Hydrolase</keyword>
<dbReference type="EMBL" id="JABZGR010000009">
    <property type="protein sequence ID" value="MBF0970291.1"/>
    <property type="molecule type" value="Genomic_DNA"/>
</dbReference>
<dbReference type="PANTHER" id="PTHR42834:SF1">
    <property type="entry name" value="ENDONUCLEASE_EXONUCLEASE_PHOSPHATASE FAMILY PROTEIN (AFU_ORTHOLOGUE AFUA_3G09210)"/>
    <property type="match status" value="1"/>
</dbReference>
<evidence type="ECO:0000313" key="3">
    <source>
        <dbReference type="Proteomes" id="UP000704068"/>
    </source>
</evidence>
<dbReference type="Proteomes" id="UP000704068">
    <property type="component" value="Unassembled WGS sequence"/>
</dbReference>
<dbReference type="Pfam" id="PF19580">
    <property type="entry name" value="Exo_endo_phos_3"/>
    <property type="match status" value="1"/>
</dbReference>
<dbReference type="RefSeq" id="WP_303763618.1">
    <property type="nucleotide sequence ID" value="NZ_JABZGR010000009.1"/>
</dbReference>
<keyword evidence="2" id="KW-0255">Endonuclease</keyword>
<dbReference type="InterPro" id="IPR005135">
    <property type="entry name" value="Endo/exonuclease/phosphatase"/>
</dbReference>
<gene>
    <name evidence="2" type="ORF">HXK21_04535</name>
</gene>
<dbReference type="AlphaFoldDB" id="A0A929RXU7"/>
<evidence type="ECO:0000259" key="1">
    <source>
        <dbReference type="Pfam" id="PF19580"/>
    </source>
</evidence>
<accession>A0A929RXU7</accession>
<comment type="caution">
    <text evidence="2">The sequence shown here is derived from an EMBL/GenBank/DDBJ whole genome shotgun (WGS) entry which is preliminary data.</text>
</comment>
<keyword evidence="2" id="KW-0540">Nuclease</keyword>
<dbReference type="InterPro" id="IPR036691">
    <property type="entry name" value="Endo/exonu/phosph_ase_sf"/>
</dbReference>
<dbReference type="Gene3D" id="3.60.10.10">
    <property type="entry name" value="Endonuclease/exonuclease/phosphatase"/>
    <property type="match status" value="1"/>
</dbReference>
<protein>
    <submittedName>
        <fullName evidence="2">Endonuclease</fullName>
    </submittedName>
</protein>
<dbReference type="PANTHER" id="PTHR42834">
    <property type="entry name" value="ENDONUCLEASE/EXONUCLEASE/PHOSPHATASE FAMILY PROTEIN (AFU_ORTHOLOGUE AFUA_3G09210)"/>
    <property type="match status" value="1"/>
</dbReference>
<reference evidence="2" key="1">
    <citation type="submission" date="2020-04" db="EMBL/GenBank/DDBJ databases">
        <title>Deep metagenomics examines the oral microbiome during advanced dental caries in children, revealing novel taxa and co-occurrences with host molecules.</title>
        <authorList>
            <person name="Baker J.L."/>
            <person name="Morton J.T."/>
            <person name="Dinis M."/>
            <person name="Alvarez R."/>
            <person name="Tran N.C."/>
            <person name="Knight R."/>
            <person name="Edlund A."/>
        </authorList>
    </citation>
    <scope>NUCLEOTIDE SEQUENCE</scope>
    <source>
        <strain evidence="2">JCVI_34_bin.1</strain>
    </source>
</reference>
<proteinExistence type="predicted"/>
<organism evidence="2 3">
    <name type="scientific">Alloprevotella tannerae</name>
    <dbReference type="NCBI Taxonomy" id="76122"/>
    <lineage>
        <taxon>Bacteria</taxon>
        <taxon>Pseudomonadati</taxon>
        <taxon>Bacteroidota</taxon>
        <taxon>Bacteroidia</taxon>
        <taxon>Bacteroidales</taxon>
        <taxon>Prevotellaceae</taxon>
        <taxon>Alloprevotella</taxon>
    </lineage>
</organism>
<feature type="domain" description="Endonuclease/exonuclease/phosphatase" evidence="1">
    <location>
        <begin position="24"/>
        <end position="333"/>
    </location>
</feature>
<evidence type="ECO:0000313" key="2">
    <source>
        <dbReference type="EMBL" id="MBF0970291.1"/>
    </source>
</evidence>
<name>A0A929RXU7_9BACT</name>
<sequence>MKRLLFVFFYLLVLTAGAQSRFRVMTYNVENAFDTIHDEGKQDFDFLPTGRLHWDTPKYRAKLSRIASVIAGVGEMQPPKLVALCEVENARVIEDLLHHTRLHSFNYHYCMTESADRRGIDVTLLYQPSAFHLLYMDTLRVMPTNKHENPTRDILHVCGLVPSGDTLSVFVVHLPSRRGGVRRTMPYRCRVAQRLRQEIDGLTRDGRDRKVVIMGDFNDEHTDPSIATVLEARKWAEAIQPPFLCVLTADLKAANGIRGTHKFQGRWAQLDQIIVNDRLLTTEGLHTSPKDCFIFTDAPLLKYDAGDHGVVPYRSFLGSFYQGGFSDHLPVVVDFYY</sequence>
<dbReference type="GO" id="GO:0004519">
    <property type="term" value="F:endonuclease activity"/>
    <property type="evidence" value="ECO:0007669"/>
    <property type="project" value="UniProtKB-KW"/>
</dbReference>
<dbReference type="SUPFAM" id="SSF56219">
    <property type="entry name" value="DNase I-like"/>
    <property type="match status" value="1"/>
</dbReference>